<accession>A0A176S4N6</accession>
<evidence type="ECO:0000256" key="2">
    <source>
        <dbReference type="ARBA" id="ARBA00022737"/>
    </source>
</evidence>
<evidence type="ECO:0000313" key="4">
    <source>
        <dbReference type="Proteomes" id="UP000076962"/>
    </source>
</evidence>
<comment type="caution">
    <text evidence="3">The sequence shown here is derived from an EMBL/GenBank/DDBJ whole genome shotgun (WGS) entry which is preliminary data.</text>
</comment>
<dbReference type="GO" id="GO:0007165">
    <property type="term" value="P:signal transduction"/>
    <property type="evidence" value="ECO:0007669"/>
    <property type="project" value="TreeGrafter"/>
</dbReference>
<dbReference type="InterPro" id="IPR009039">
    <property type="entry name" value="EAR"/>
</dbReference>
<reference evidence="3 4" key="1">
    <citation type="submission" date="2016-05" db="EMBL/GenBank/DDBJ databases">
        <title>Single-cell genome of chain-forming Candidatus Thiomargarita nelsonii and comparison to other large sulfur-oxidizing bacteria.</title>
        <authorList>
            <person name="Winkel M."/>
            <person name="Salman V."/>
            <person name="Woyke T."/>
            <person name="Schulz-Vogt H."/>
            <person name="Richter M."/>
            <person name="Flood B."/>
            <person name="Bailey J."/>
            <person name="Amann R."/>
            <person name="Mussmann M."/>
        </authorList>
    </citation>
    <scope>NUCLEOTIDE SEQUENCE [LARGE SCALE GENOMIC DNA]</scope>
    <source>
        <strain evidence="3 4">THI036</strain>
    </source>
</reference>
<feature type="non-terminal residue" evidence="3">
    <location>
        <position position="1"/>
    </location>
</feature>
<proteinExistence type="predicted"/>
<evidence type="ECO:0000313" key="3">
    <source>
        <dbReference type="EMBL" id="OAD22907.1"/>
    </source>
</evidence>
<evidence type="ECO:0000256" key="1">
    <source>
        <dbReference type="ARBA" id="ARBA00022729"/>
    </source>
</evidence>
<keyword evidence="2" id="KW-0677">Repeat</keyword>
<sequence>NINSKLYRWNGASFVEYHSIPTQGAYDWEYFTIGTDHYLAVANYYSGSTRNLNSKLYRLNGASFIEYQSIPTQGALEWEYFTIGTDHYLAVANYHNDSTHNISSKIYRYGRNQYEEAYQAGRQTCIDDPVSCGIPANVATFDITSNVLHIPNYQNTYWLKFGLTSWEPVQLQLQSFGEIGSE</sequence>
<dbReference type="EMBL" id="LUTY01000670">
    <property type="protein sequence ID" value="OAD22907.1"/>
    <property type="molecule type" value="Genomic_DNA"/>
</dbReference>
<dbReference type="PANTHER" id="PTHR15261:SF4">
    <property type="entry name" value="THROMBOSPONDIN-TYPE LAMININ G DOMAIN AND EAR REPEAT-CONTAINING PROTEIN"/>
    <property type="match status" value="1"/>
</dbReference>
<dbReference type="InterPro" id="IPR005492">
    <property type="entry name" value="EPTP"/>
</dbReference>
<keyword evidence="4" id="KW-1185">Reference proteome</keyword>
<organism evidence="3 4">
    <name type="scientific">Candidatus Thiomargarita nelsonii</name>
    <dbReference type="NCBI Taxonomy" id="1003181"/>
    <lineage>
        <taxon>Bacteria</taxon>
        <taxon>Pseudomonadati</taxon>
        <taxon>Pseudomonadota</taxon>
        <taxon>Gammaproteobacteria</taxon>
        <taxon>Thiotrichales</taxon>
        <taxon>Thiotrichaceae</taxon>
        <taxon>Thiomargarita</taxon>
    </lineage>
</organism>
<dbReference type="Pfam" id="PF03736">
    <property type="entry name" value="EPTP"/>
    <property type="match status" value="2"/>
</dbReference>
<dbReference type="PANTHER" id="PTHR15261">
    <property type="entry name" value="THROMBOSPONDIN-TYPE LAMININ G DOMAIN AND EAR REPEAT-CONTAINING"/>
    <property type="match status" value="1"/>
</dbReference>
<protein>
    <submittedName>
        <fullName evidence="3">Protein TSPEAR</fullName>
    </submittedName>
</protein>
<dbReference type="AlphaFoldDB" id="A0A176S4N6"/>
<name>A0A176S4N6_9GAMM</name>
<dbReference type="Proteomes" id="UP000076962">
    <property type="component" value="Unassembled WGS sequence"/>
</dbReference>
<keyword evidence="1" id="KW-0732">Signal</keyword>
<dbReference type="PROSITE" id="PS50912">
    <property type="entry name" value="EAR"/>
    <property type="match status" value="2"/>
</dbReference>
<gene>
    <name evidence="3" type="ORF">THIOM_001272</name>
</gene>